<dbReference type="PANTHER" id="PTHR32328:SF0">
    <property type="entry name" value="L-SERYL-TRNA(SEC) SELENIUM TRANSFERASE"/>
    <property type="match status" value="1"/>
</dbReference>
<evidence type="ECO:0000256" key="3">
    <source>
        <dbReference type="ARBA" id="ARBA00022679"/>
    </source>
</evidence>
<evidence type="ECO:0000256" key="2">
    <source>
        <dbReference type="ARBA" id="ARBA00022490"/>
    </source>
</evidence>
<dbReference type="KEGG" id="far:ABE41_010520"/>
<organism evidence="10 11">
    <name type="scientific">Fictibacillus arsenicus</name>
    <dbReference type="NCBI Taxonomy" id="255247"/>
    <lineage>
        <taxon>Bacteria</taxon>
        <taxon>Bacillati</taxon>
        <taxon>Bacillota</taxon>
        <taxon>Bacilli</taxon>
        <taxon>Bacillales</taxon>
        <taxon>Fictibacillaceae</taxon>
        <taxon>Fictibacillus</taxon>
    </lineage>
</organism>
<keyword evidence="3 8" id="KW-0808">Transferase</keyword>
<dbReference type="Pfam" id="PF03841">
    <property type="entry name" value="SelA"/>
    <property type="match status" value="1"/>
</dbReference>
<dbReference type="EMBL" id="CP016761">
    <property type="protein sequence ID" value="ANX12444.1"/>
    <property type="molecule type" value="Genomic_DNA"/>
</dbReference>
<dbReference type="GO" id="GO:0001514">
    <property type="term" value="P:selenocysteine incorporation"/>
    <property type="evidence" value="ECO:0007669"/>
    <property type="project" value="UniProtKB-UniRule"/>
</dbReference>
<dbReference type="GO" id="GO:0004125">
    <property type="term" value="F:L-seryl-tRNA(Sec) selenium transferase activity"/>
    <property type="evidence" value="ECO:0007669"/>
    <property type="project" value="UniProtKB-UniRule"/>
</dbReference>
<dbReference type="STRING" id="255247.ABE41_010520"/>
<keyword evidence="5 8" id="KW-0648">Protein biosynthesis</keyword>
<evidence type="ECO:0000256" key="4">
    <source>
        <dbReference type="ARBA" id="ARBA00022898"/>
    </source>
</evidence>
<sequence length="459" mass="50987">MKSNLLRQLPAVHEVTKEISLEMNGKNEKEITRAVQDAIAFWRNRIQTDWNSIDLNADIQGLIKETIRKKLASPKNQIRTVINASGVVIHTNMGRSRLSESAVKRMTETAYMYSNLEYNLEQGKRGSRHDLTEDLIKKSTGAEAVLVVNNNAAAVYLILKALAKNKEVIVSRGELVEIGGSFRVSSIMEESGALLKEVGTTNKTHYADYEKAINENTGMVMKVHTSNFKVIGFTKNVSSAELMKLKADSPEVIIYEDLGSGALYPFQAHGIGEEPLVSSIINQGIDLVSFSGDKLLGGPQAGIIAGKKKYIDILKKHQLARVLRVDKFTIAALNETLNSYLNEDFLSIPTVRDILKTPDEIKIRTLELMGQIHNRDNLKTDIIEEFSKVGGGTMPEVKLPTYCLVLKHDNGASYLANLLRETRVPVIVRIKDDEVLLDLRTVTEEEESILIEAINSVTA</sequence>
<proteinExistence type="inferred from homology"/>
<name>A0A1B1Z4W9_9BACL</name>
<dbReference type="AlphaFoldDB" id="A0A1B1Z4W9"/>
<evidence type="ECO:0000256" key="8">
    <source>
        <dbReference type="HAMAP-Rule" id="MF_00423"/>
    </source>
</evidence>
<dbReference type="GO" id="GO:0005737">
    <property type="term" value="C:cytoplasm"/>
    <property type="evidence" value="ECO:0007669"/>
    <property type="project" value="UniProtKB-SubCell"/>
</dbReference>
<evidence type="ECO:0000313" key="10">
    <source>
        <dbReference type="EMBL" id="ANX12444.1"/>
    </source>
</evidence>
<evidence type="ECO:0000256" key="9">
    <source>
        <dbReference type="PIRSR" id="PIRSR618319-50"/>
    </source>
</evidence>
<comment type="subcellular location">
    <subcellularLocation>
        <location evidence="8">Cytoplasm</location>
    </subcellularLocation>
</comment>
<keyword evidence="2 8" id="KW-0963">Cytoplasm</keyword>
<reference evidence="10 11" key="1">
    <citation type="submission" date="2016-08" db="EMBL/GenBank/DDBJ databases">
        <title>Complete genome sequence of Fictibacillus arsenicus G25-54, a strain with toxicity to nematodes and a potential arsenic-resistance activity.</title>
        <authorList>
            <person name="Zheng Z."/>
        </authorList>
    </citation>
    <scope>NUCLEOTIDE SEQUENCE [LARGE SCALE GENOMIC DNA]</scope>
    <source>
        <strain evidence="10 11">G25-54</strain>
    </source>
</reference>
<evidence type="ECO:0000256" key="7">
    <source>
        <dbReference type="ARBA" id="ARBA00044507"/>
    </source>
</evidence>
<keyword evidence="6 8" id="KW-0711">Selenium</keyword>
<comment type="function">
    <text evidence="8">Converts seryl-tRNA(Sec) to selenocysteinyl-tRNA(Sec) required for selenoprotein biosynthesis.</text>
</comment>
<evidence type="ECO:0000256" key="5">
    <source>
        <dbReference type="ARBA" id="ARBA00022917"/>
    </source>
</evidence>
<comment type="cofactor">
    <cofactor evidence="1 8 9">
        <name>pyridoxal 5'-phosphate</name>
        <dbReference type="ChEBI" id="CHEBI:597326"/>
    </cofactor>
</comment>
<comment type="similarity">
    <text evidence="7 8">Belongs to the SelA family.</text>
</comment>
<evidence type="ECO:0000256" key="1">
    <source>
        <dbReference type="ARBA" id="ARBA00001933"/>
    </source>
</evidence>
<accession>A0A1B1Z4W9</accession>
<gene>
    <name evidence="8" type="primary">selA</name>
    <name evidence="10" type="ORF">ABE41_010520</name>
</gene>
<dbReference type="InterPro" id="IPR004534">
    <property type="entry name" value="SelA_trans"/>
</dbReference>
<dbReference type="HAMAP" id="MF_00423">
    <property type="entry name" value="SelA"/>
    <property type="match status" value="1"/>
</dbReference>
<dbReference type="UniPathway" id="UPA00906">
    <property type="reaction ID" value="UER00896"/>
</dbReference>
<dbReference type="Gene3D" id="3.40.640.10">
    <property type="entry name" value="Type I PLP-dependent aspartate aminotransferase-like (Major domain)"/>
    <property type="match status" value="1"/>
</dbReference>
<dbReference type="PANTHER" id="PTHR32328">
    <property type="entry name" value="L-SERYL-TRNA(SEC) SELENIUM TRANSFERASE"/>
    <property type="match status" value="1"/>
</dbReference>
<protein>
    <recommendedName>
        <fullName evidence="8">L-seryl-tRNA(Sec) selenium transferase</fullName>
        <ecNumber evidence="8">2.9.1.1</ecNumber>
    </recommendedName>
    <alternativeName>
        <fullName evidence="8">Selenocysteine synthase</fullName>
        <shortName evidence="8">Sec synthase</shortName>
    </alternativeName>
    <alternativeName>
        <fullName evidence="8">Selenocysteinyl-tRNA(Sec) synthase</fullName>
    </alternativeName>
</protein>
<dbReference type="InterPro" id="IPR015421">
    <property type="entry name" value="PyrdxlP-dep_Trfase_major"/>
</dbReference>
<feature type="modified residue" description="N6-(pyridoxal phosphate)lysine" evidence="8 9">
    <location>
        <position position="294"/>
    </location>
</feature>
<evidence type="ECO:0000256" key="6">
    <source>
        <dbReference type="ARBA" id="ARBA00023266"/>
    </source>
</evidence>
<evidence type="ECO:0000313" key="11">
    <source>
        <dbReference type="Proteomes" id="UP000077412"/>
    </source>
</evidence>
<dbReference type="SUPFAM" id="SSF53383">
    <property type="entry name" value="PLP-dependent transferases"/>
    <property type="match status" value="1"/>
</dbReference>
<keyword evidence="11" id="KW-1185">Reference proteome</keyword>
<comment type="pathway">
    <text evidence="8">Aminoacyl-tRNA biosynthesis; selenocysteinyl-tRNA(Sec) biosynthesis; selenocysteinyl-tRNA(Sec) from L-seryl-tRNA(Sec) (bacterial route): step 1/1.</text>
</comment>
<dbReference type="NCBIfam" id="TIGR00474">
    <property type="entry name" value="selA"/>
    <property type="match status" value="1"/>
</dbReference>
<dbReference type="OrthoDB" id="9787096at2"/>
<dbReference type="Proteomes" id="UP000077412">
    <property type="component" value="Chromosome"/>
</dbReference>
<dbReference type="InterPro" id="IPR015424">
    <property type="entry name" value="PyrdxlP-dep_Trfase"/>
</dbReference>
<dbReference type="GO" id="GO:0001717">
    <property type="term" value="P:conversion of seryl-tRNAsec to selenocys-tRNAsec"/>
    <property type="evidence" value="ECO:0007669"/>
    <property type="project" value="UniProtKB-UniRule"/>
</dbReference>
<dbReference type="Gene3D" id="3.90.1150.180">
    <property type="match status" value="1"/>
</dbReference>
<comment type="catalytic activity">
    <reaction evidence="8">
        <text>L-seryl-tRNA(Sec) + selenophosphate + H(+) = L-selenocysteinyl-tRNA(Sec) + phosphate</text>
        <dbReference type="Rhea" id="RHEA:22728"/>
        <dbReference type="Rhea" id="RHEA-COMP:9742"/>
        <dbReference type="Rhea" id="RHEA-COMP:9743"/>
        <dbReference type="ChEBI" id="CHEBI:15378"/>
        <dbReference type="ChEBI" id="CHEBI:16144"/>
        <dbReference type="ChEBI" id="CHEBI:43474"/>
        <dbReference type="ChEBI" id="CHEBI:78533"/>
        <dbReference type="ChEBI" id="CHEBI:78573"/>
        <dbReference type="EC" id="2.9.1.1"/>
    </reaction>
</comment>
<keyword evidence="4 8" id="KW-0663">Pyridoxal phosphate</keyword>
<dbReference type="EC" id="2.9.1.1" evidence="8"/>
<dbReference type="InterPro" id="IPR018319">
    <property type="entry name" value="SelA-like"/>
</dbReference>